<dbReference type="EMBL" id="NEDP02005177">
    <property type="protein sequence ID" value="OWF43051.1"/>
    <property type="molecule type" value="Genomic_DNA"/>
</dbReference>
<evidence type="ECO:0000313" key="1">
    <source>
        <dbReference type="EMBL" id="OWF43051.1"/>
    </source>
</evidence>
<reference evidence="1 2" key="1">
    <citation type="journal article" date="2017" name="Nat. Ecol. Evol.">
        <title>Scallop genome provides insights into evolution of bilaterian karyotype and development.</title>
        <authorList>
            <person name="Wang S."/>
            <person name="Zhang J."/>
            <person name="Jiao W."/>
            <person name="Li J."/>
            <person name="Xun X."/>
            <person name="Sun Y."/>
            <person name="Guo X."/>
            <person name="Huan P."/>
            <person name="Dong B."/>
            <person name="Zhang L."/>
            <person name="Hu X."/>
            <person name="Sun X."/>
            <person name="Wang J."/>
            <person name="Zhao C."/>
            <person name="Wang Y."/>
            <person name="Wang D."/>
            <person name="Huang X."/>
            <person name="Wang R."/>
            <person name="Lv J."/>
            <person name="Li Y."/>
            <person name="Zhang Z."/>
            <person name="Liu B."/>
            <person name="Lu W."/>
            <person name="Hui Y."/>
            <person name="Liang J."/>
            <person name="Zhou Z."/>
            <person name="Hou R."/>
            <person name="Li X."/>
            <person name="Liu Y."/>
            <person name="Li H."/>
            <person name="Ning X."/>
            <person name="Lin Y."/>
            <person name="Zhao L."/>
            <person name="Xing Q."/>
            <person name="Dou J."/>
            <person name="Li Y."/>
            <person name="Mao J."/>
            <person name="Guo H."/>
            <person name="Dou H."/>
            <person name="Li T."/>
            <person name="Mu C."/>
            <person name="Jiang W."/>
            <person name="Fu Q."/>
            <person name="Fu X."/>
            <person name="Miao Y."/>
            <person name="Liu J."/>
            <person name="Yu Q."/>
            <person name="Li R."/>
            <person name="Liao H."/>
            <person name="Li X."/>
            <person name="Kong Y."/>
            <person name="Jiang Z."/>
            <person name="Chourrout D."/>
            <person name="Li R."/>
            <person name="Bao Z."/>
        </authorList>
    </citation>
    <scope>NUCLEOTIDE SEQUENCE [LARGE SCALE GENOMIC DNA]</scope>
    <source>
        <strain evidence="1 2">PY_sf001</strain>
    </source>
</reference>
<accession>A0A210Q2T0</accession>
<sequence>MDKHGHCITAQKKKWNLVLRGIPGNTKELPPNTQFAVRGFFKNTPAHIADAMLFQAIHRLTNGAEEKRNIIVRFVSLQDRDKVLSLGFKNKHGSSFAVVPDLPPTYYGTNCLGRGGVSLRASEGGLN</sequence>
<organism evidence="1 2">
    <name type="scientific">Mizuhopecten yessoensis</name>
    <name type="common">Japanese scallop</name>
    <name type="synonym">Patinopecten yessoensis</name>
    <dbReference type="NCBI Taxonomy" id="6573"/>
    <lineage>
        <taxon>Eukaryota</taxon>
        <taxon>Metazoa</taxon>
        <taxon>Spiralia</taxon>
        <taxon>Lophotrochozoa</taxon>
        <taxon>Mollusca</taxon>
        <taxon>Bivalvia</taxon>
        <taxon>Autobranchia</taxon>
        <taxon>Pteriomorphia</taxon>
        <taxon>Pectinida</taxon>
        <taxon>Pectinoidea</taxon>
        <taxon>Pectinidae</taxon>
        <taxon>Mizuhopecten</taxon>
    </lineage>
</organism>
<evidence type="ECO:0000313" key="2">
    <source>
        <dbReference type="Proteomes" id="UP000242188"/>
    </source>
</evidence>
<keyword evidence="2" id="KW-1185">Reference proteome</keyword>
<protein>
    <submittedName>
        <fullName evidence="1">Uncharacterized protein</fullName>
    </submittedName>
</protein>
<dbReference type="AlphaFoldDB" id="A0A210Q2T0"/>
<dbReference type="Proteomes" id="UP000242188">
    <property type="component" value="Unassembled WGS sequence"/>
</dbReference>
<comment type="caution">
    <text evidence="1">The sequence shown here is derived from an EMBL/GenBank/DDBJ whole genome shotgun (WGS) entry which is preliminary data.</text>
</comment>
<gene>
    <name evidence="1" type="ORF">KP79_PYT24938</name>
</gene>
<name>A0A210Q2T0_MIZYE</name>
<proteinExistence type="predicted"/>